<dbReference type="STRING" id="1210086.GCA_001613105_07187"/>
<dbReference type="InterPro" id="IPR038765">
    <property type="entry name" value="Papain-like_cys_pep_sf"/>
</dbReference>
<dbReference type="InterPro" id="IPR000668">
    <property type="entry name" value="Peptidase_C1A_C"/>
</dbReference>
<organism evidence="4 5">
    <name type="scientific">Nocardia pseudobrasiliensis</name>
    <dbReference type="NCBI Taxonomy" id="45979"/>
    <lineage>
        <taxon>Bacteria</taxon>
        <taxon>Bacillati</taxon>
        <taxon>Actinomycetota</taxon>
        <taxon>Actinomycetes</taxon>
        <taxon>Mycobacteriales</taxon>
        <taxon>Nocardiaceae</taxon>
        <taxon>Nocardia</taxon>
    </lineage>
</organism>
<feature type="domain" description="Peptidase C1A papain C-terminal" evidence="3">
    <location>
        <begin position="70"/>
        <end position="278"/>
    </location>
</feature>
<dbReference type="AlphaFoldDB" id="A0A370I3D3"/>
<dbReference type="PANTHER" id="PTHR12411">
    <property type="entry name" value="CYSTEINE PROTEASE FAMILY C1-RELATED"/>
    <property type="match status" value="1"/>
</dbReference>
<accession>A0A370I3D3</accession>
<dbReference type="CDD" id="cd02619">
    <property type="entry name" value="Peptidase_C1"/>
    <property type="match status" value="1"/>
</dbReference>
<evidence type="ECO:0000256" key="2">
    <source>
        <dbReference type="SAM" id="SignalP"/>
    </source>
</evidence>
<gene>
    <name evidence="4" type="ORF">DFR76_10695</name>
</gene>
<evidence type="ECO:0000313" key="5">
    <source>
        <dbReference type="Proteomes" id="UP000254869"/>
    </source>
</evidence>
<reference evidence="4 5" key="1">
    <citation type="submission" date="2018-07" db="EMBL/GenBank/DDBJ databases">
        <title>Genomic Encyclopedia of Type Strains, Phase IV (KMG-IV): sequencing the most valuable type-strain genomes for metagenomic binning, comparative biology and taxonomic classification.</title>
        <authorList>
            <person name="Goeker M."/>
        </authorList>
    </citation>
    <scope>NUCLEOTIDE SEQUENCE [LARGE SCALE GENOMIC DNA]</scope>
    <source>
        <strain evidence="4 5">DSM 44290</strain>
    </source>
</reference>
<dbReference type="RefSeq" id="WP_082876507.1">
    <property type="nucleotide sequence ID" value="NZ_QQBC01000006.1"/>
</dbReference>
<dbReference type="SMART" id="SM00645">
    <property type="entry name" value="Pept_C1"/>
    <property type="match status" value="1"/>
</dbReference>
<sequence>MRYSALPAAVAFAVGVGIMSAGFAQADPGAPQPVSTHFYGLDIKGAQAAEAKGDTSYGTALPVRVGSVAPPASYSLRQYALPAGNQGRVGSCVTWATGYTGFGVLMNEQSIKGGPMAPMFIYSQIAKGHDNGTWASVALPMEQNQGIDTKSDYWQGDFDYTTQPDAKERANAAHYKLSGNKDLTHGDRVANIKAAIASGLPVPIGFTVRQSFENLNKNNSYYNPSRGERALGGHEVTIVGYNEKTVTIENSWGANWGDSGFFTAPWSFITGGDVSEIHSMGKLVAQ</sequence>
<comment type="caution">
    <text evidence="4">The sequence shown here is derived from an EMBL/GenBank/DDBJ whole genome shotgun (WGS) entry which is preliminary data.</text>
</comment>
<keyword evidence="5" id="KW-1185">Reference proteome</keyword>
<keyword evidence="2" id="KW-0732">Signal</keyword>
<dbReference type="EMBL" id="QQBC01000006">
    <property type="protein sequence ID" value="RDI65226.1"/>
    <property type="molecule type" value="Genomic_DNA"/>
</dbReference>
<evidence type="ECO:0000313" key="4">
    <source>
        <dbReference type="EMBL" id="RDI65226.1"/>
    </source>
</evidence>
<keyword evidence="4" id="KW-0645">Protease</keyword>
<dbReference type="Proteomes" id="UP000254869">
    <property type="component" value="Unassembled WGS sequence"/>
</dbReference>
<dbReference type="GO" id="GO:0006508">
    <property type="term" value="P:proteolysis"/>
    <property type="evidence" value="ECO:0007669"/>
    <property type="project" value="UniProtKB-KW"/>
</dbReference>
<protein>
    <submittedName>
        <fullName evidence="4">Papain like protease</fullName>
    </submittedName>
</protein>
<dbReference type="InterPro" id="IPR013128">
    <property type="entry name" value="Peptidase_C1A"/>
</dbReference>
<feature type="signal peptide" evidence="2">
    <location>
        <begin position="1"/>
        <end position="26"/>
    </location>
</feature>
<comment type="similarity">
    <text evidence="1">Belongs to the peptidase C1 family.</text>
</comment>
<evidence type="ECO:0000256" key="1">
    <source>
        <dbReference type="ARBA" id="ARBA00008455"/>
    </source>
</evidence>
<feature type="chain" id="PRO_5016934784" evidence="2">
    <location>
        <begin position="27"/>
        <end position="286"/>
    </location>
</feature>
<dbReference type="Gene3D" id="3.90.70.10">
    <property type="entry name" value="Cysteine proteinases"/>
    <property type="match status" value="1"/>
</dbReference>
<dbReference type="SUPFAM" id="SSF54001">
    <property type="entry name" value="Cysteine proteinases"/>
    <property type="match status" value="1"/>
</dbReference>
<evidence type="ECO:0000259" key="3">
    <source>
        <dbReference type="SMART" id="SM00645"/>
    </source>
</evidence>
<keyword evidence="4" id="KW-0378">Hydrolase</keyword>
<dbReference type="GO" id="GO:0008234">
    <property type="term" value="F:cysteine-type peptidase activity"/>
    <property type="evidence" value="ECO:0007669"/>
    <property type="project" value="InterPro"/>
</dbReference>
<name>A0A370I3D3_9NOCA</name>
<dbReference type="Pfam" id="PF00112">
    <property type="entry name" value="Peptidase_C1"/>
    <property type="match status" value="1"/>
</dbReference>
<proteinExistence type="inferred from homology"/>